<dbReference type="eggNOG" id="COG1108">
    <property type="taxonomic scope" value="Bacteria"/>
</dbReference>
<evidence type="ECO:0000256" key="4">
    <source>
        <dbReference type="ARBA" id="ARBA00022989"/>
    </source>
</evidence>
<accession>E1QEJ0</accession>
<evidence type="ECO:0000256" key="6">
    <source>
        <dbReference type="RuleBase" id="RU003943"/>
    </source>
</evidence>
<sequence length="293" mass="30247">MAELWRAVAALAPGNEFLQALAQNAFLQNALLAGLLASLACGVVGGYVMARRITYIAGAIAHSVLGGMGAAGYARAVLGWDWAHPLLGATVAALVAAGLIGVVSLRAGQREDTVIGAIWAVGMAVGVLFIARTPGYNSELMSYLFGNILMVSRADLWLMAGLDAVILAVAVLFHNQLVAVCFDEEFARLRGLPVGLHYFLLLALTALTVVLLSTVVGIIMVIALLTLPAGTAASFSRRLGAIMAWAVAIAMLVTSAGLALSFGPDLPTGAVIILLAGALYLAAAGLAWLLRRG</sequence>
<dbReference type="SUPFAM" id="SSF81345">
    <property type="entry name" value="ABC transporter involved in vitamin B12 uptake, BtuC"/>
    <property type="match status" value="1"/>
</dbReference>
<dbReference type="RefSeq" id="WP_013257431.1">
    <property type="nucleotide sequence ID" value="NC_014365.1"/>
</dbReference>
<dbReference type="Proteomes" id="UP000009047">
    <property type="component" value="Chromosome"/>
</dbReference>
<feature type="transmembrane region" description="Helical" evidence="7">
    <location>
        <begin position="55"/>
        <end position="74"/>
    </location>
</feature>
<evidence type="ECO:0000313" key="8">
    <source>
        <dbReference type="EMBL" id="ADK83976.1"/>
    </source>
</evidence>
<feature type="transmembrane region" description="Helical" evidence="7">
    <location>
        <begin position="30"/>
        <end position="49"/>
    </location>
</feature>
<dbReference type="Pfam" id="PF00950">
    <property type="entry name" value="ABC-3"/>
    <property type="match status" value="1"/>
</dbReference>
<name>E1QEJ0_DESB2</name>
<evidence type="ECO:0000256" key="5">
    <source>
        <dbReference type="ARBA" id="ARBA00023136"/>
    </source>
</evidence>
<evidence type="ECO:0000313" key="9">
    <source>
        <dbReference type="Proteomes" id="UP000009047"/>
    </source>
</evidence>
<dbReference type="OrthoDB" id="9798540at2"/>
<dbReference type="GO" id="GO:0043190">
    <property type="term" value="C:ATP-binding cassette (ABC) transporter complex"/>
    <property type="evidence" value="ECO:0007669"/>
    <property type="project" value="InterPro"/>
</dbReference>
<comment type="subcellular location">
    <subcellularLocation>
        <location evidence="6">Cell membrane</location>
        <topology evidence="6">Multi-pass membrane protein</topology>
    </subcellularLocation>
    <subcellularLocation>
        <location evidence="1">Membrane</location>
        <topology evidence="1">Multi-pass membrane protein</topology>
    </subcellularLocation>
</comment>
<keyword evidence="5 7" id="KW-0472">Membrane</keyword>
<evidence type="ECO:0000256" key="3">
    <source>
        <dbReference type="ARBA" id="ARBA00022692"/>
    </source>
</evidence>
<keyword evidence="6" id="KW-0813">Transport</keyword>
<keyword evidence="4 7" id="KW-1133">Transmembrane helix</keyword>
<dbReference type="GO" id="GO:0010043">
    <property type="term" value="P:response to zinc ion"/>
    <property type="evidence" value="ECO:0007669"/>
    <property type="project" value="TreeGrafter"/>
</dbReference>
<dbReference type="GO" id="GO:0055085">
    <property type="term" value="P:transmembrane transport"/>
    <property type="evidence" value="ECO:0007669"/>
    <property type="project" value="InterPro"/>
</dbReference>
<dbReference type="EMBL" id="CP002085">
    <property type="protein sequence ID" value="ADK83976.1"/>
    <property type="molecule type" value="Genomic_DNA"/>
</dbReference>
<feature type="transmembrane region" description="Helical" evidence="7">
    <location>
        <begin position="268"/>
        <end position="290"/>
    </location>
</feature>
<dbReference type="InterPro" id="IPR037294">
    <property type="entry name" value="ABC_BtuC-like"/>
</dbReference>
<protein>
    <submittedName>
        <fullName evidence="8">ABC-3 protein</fullName>
    </submittedName>
</protein>
<keyword evidence="3 6" id="KW-0812">Transmembrane</keyword>
<organism evidence="8 9">
    <name type="scientific">Desulfarculus baarsii (strain ATCC 33931 / DSM 2075 / LMG 7858 / VKM B-1802 / 2st14)</name>
    <dbReference type="NCBI Taxonomy" id="644282"/>
    <lineage>
        <taxon>Bacteria</taxon>
        <taxon>Pseudomonadati</taxon>
        <taxon>Thermodesulfobacteriota</taxon>
        <taxon>Desulfarculia</taxon>
        <taxon>Desulfarculales</taxon>
        <taxon>Desulfarculaceae</taxon>
        <taxon>Desulfarculus</taxon>
    </lineage>
</organism>
<reference evidence="8 9" key="1">
    <citation type="journal article" date="2010" name="Stand. Genomic Sci.">
        <title>Complete genome sequence of Desulfarculus baarsii type strain (2st14).</title>
        <authorList>
            <person name="Sun H."/>
            <person name="Spring S."/>
            <person name="Lapidus A."/>
            <person name="Davenport K."/>
            <person name="Del Rio T.G."/>
            <person name="Tice H."/>
            <person name="Nolan M."/>
            <person name="Copeland A."/>
            <person name="Cheng J.F."/>
            <person name="Lucas S."/>
            <person name="Tapia R."/>
            <person name="Goodwin L."/>
            <person name="Pitluck S."/>
            <person name="Ivanova N."/>
            <person name="Pagani I."/>
            <person name="Mavromatis K."/>
            <person name="Ovchinnikova G."/>
            <person name="Pati A."/>
            <person name="Chen A."/>
            <person name="Palaniappan K."/>
            <person name="Hauser L."/>
            <person name="Chang Y.J."/>
            <person name="Jeffries C.D."/>
            <person name="Detter J.C."/>
            <person name="Han C."/>
            <person name="Rohde M."/>
            <person name="Brambilla E."/>
            <person name="Goker M."/>
            <person name="Woyke T."/>
            <person name="Bristow J."/>
            <person name="Eisen J.A."/>
            <person name="Markowitz V."/>
            <person name="Hugenholtz P."/>
            <person name="Kyrpides N.C."/>
            <person name="Klenk H.P."/>
            <person name="Land M."/>
        </authorList>
    </citation>
    <scope>NUCLEOTIDE SEQUENCE [LARGE SCALE GENOMIC DNA]</scope>
    <source>
        <strain evidence="9">ATCC 33931 / DSM 2075 / LMG 7858 / VKM B-1802 / 2st14</strain>
    </source>
</reference>
<evidence type="ECO:0000256" key="2">
    <source>
        <dbReference type="ARBA" id="ARBA00008034"/>
    </source>
</evidence>
<dbReference type="KEGG" id="dbr:Deba_0604"/>
<dbReference type="AlphaFoldDB" id="E1QEJ0"/>
<keyword evidence="9" id="KW-1185">Reference proteome</keyword>
<dbReference type="PANTHER" id="PTHR30477">
    <property type="entry name" value="ABC-TRANSPORTER METAL-BINDING PROTEIN"/>
    <property type="match status" value="1"/>
</dbReference>
<feature type="transmembrane region" description="Helical" evidence="7">
    <location>
        <begin position="114"/>
        <end position="135"/>
    </location>
</feature>
<comment type="similarity">
    <text evidence="2 6">Belongs to the ABC-3 integral membrane protein family.</text>
</comment>
<dbReference type="PANTHER" id="PTHR30477:SF18">
    <property type="entry name" value="METAL TRANSPORT SYSTEM MEMBRANE PROTEIN CT_417-RELATED"/>
    <property type="match status" value="1"/>
</dbReference>
<evidence type="ECO:0000256" key="7">
    <source>
        <dbReference type="SAM" id="Phobius"/>
    </source>
</evidence>
<feature type="transmembrane region" description="Helical" evidence="7">
    <location>
        <begin position="198"/>
        <end position="227"/>
    </location>
</feature>
<dbReference type="InterPro" id="IPR001626">
    <property type="entry name" value="ABC_TroCD"/>
</dbReference>
<feature type="transmembrane region" description="Helical" evidence="7">
    <location>
        <begin position="239"/>
        <end position="262"/>
    </location>
</feature>
<gene>
    <name evidence="8" type="ordered locus">Deba_0604</name>
</gene>
<dbReference type="Gene3D" id="1.10.3470.10">
    <property type="entry name" value="ABC transporter involved in vitamin B12 uptake, BtuC"/>
    <property type="match status" value="1"/>
</dbReference>
<feature type="transmembrane region" description="Helical" evidence="7">
    <location>
        <begin position="86"/>
        <end position="108"/>
    </location>
</feature>
<evidence type="ECO:0000256" key="1">
    <source>
        <dbReference type="ARBA" id="ARBA00004141"/>
    </source>
</evidence>
<dbReference type="HOGENOM" id="CLU_028808_3_0_7"/>
<feature type="transmembrane region" description="Helical" evidence="7">
    <location>
        <begin position="156"/>
        <end position="178"/>
    </location>
</feature>
<proteinExistence type="inferred from homology"/>
<dbReference type="STRING" id="644282.Deba_0604"/>